<protein>
    <recommendedName>
        <fullName evidence="8">Abasic site processing protein</fullName>
        <ecNumber evidence="8">3.4.-.-</ecNumber>
    </recommendedName>
</protein>
<dbReference type="Proteomes" id="UP001500547">
    <property type="component" value="Unassembled WGS sequence"/>
</dbReference>
<keyword evidence="10" id="KW-1185">Reference proteome</keyword>
<evidence type="ECO:0000313" key="9">
    <source>
        <dbReference type="EMBL" id="GAA5172313.1"/>
    </source>
</evidence>
<evidence type="ECO:0000256" key="1">
    <source>
        <dbReference type="ARBA" id="ARBA00008136"/>
    </source>
</evidence>
<evidence type="ECO:0000313" key="10">
    <source>
        <dbReference type="Proteomes" id="UP001500547"/>
    </source>
</evidence>
<keyword evidence="7" id="KW-0456">Lyase</keyword>
<keyword evidence="5" id="KW-0190">Covalent protein-DNA linkage</keyword>
<dbReference type="Gene3D" id="3.90.1680.10">
    <property type="entry name" value="SOS response associated peptidase-like"/>
    <property type="match status" value="1"/>
</dbReference>
<dbReference type="PANTHER" id="PTHR13604">
    <property type="entry name" value="DC12-RELATED"/>
    <property type="match status" value="1"/>
</dbReference>
<sequence length="207" mass="23578">MCSNYKAPGPLGLVAFAETHIDAFPSYRTDVWPGYAAPFLSNADGGLWQVGSFGLMPHWAKPDLFRSTYNARSETVAEKPSYRSAWRQRQLCIIPAEHFCEPNYESGKAVRWRIQRADGKPFGIAGLWEHRFADEGPARWSFTMLTINADQHPLMKRFHKPDDEKRSIVVLSPDDYPDWLNARTDAEARSLLQPFDAQDFVAMPDVD</sequence>
<dbReference type="InterPro" id="IPR036590">
    <property type="entry name" value="SRAP-like"/>
</dbReference>
<name>A0ABP9R755_9RHOO</name>
<dbReference type="EMBL" id="BAABLD010000017">
    <property type="protein sequence ID" value="GAA5172313.1"/>
    <property type="molecule type" value="Genomic_DNA"/>
</dbReference>
<proteinExistence type="inferred from homology"/>
<dbReference type="PANTHER" id="PTHR13604:SF0">
    <property type="entry name" value="ABASIC SITE PROCESSING PROTEIN HMCES"/>
    <property type="match status" value="1"/>
</dbReference>
<gene>
    <name evidence="9" type="ORF">GCM10025770_38260</name>
</gene>
<reference evidence="10" key="1">
    <citation type="journal article" date="2019" name="Int. J. Syst. Evol. Microbiol.">
        <title>The Global Catalogue of Microorganisms (GCM) 10K type strain sequencing project: providing services to taxonomists for standard genome sequencing and annotation.</title>
        <authorList>
            <consortium name="The Broad Institute Genomics Platform"/>
            <consortium name="The Broad Institute Genome Sequencing Center for Infectious Disease"/>
            <person name="Wu L."/>
            <person name="Ma J."/>
        </authorList>
    </citation>
    <scope>NUCLEOTIDE SEQUENCE [LARGE SCALE GENOMIC DNA]</scope>
    <source>
        <strain evidence="10">JCM 18715</strain>
    </source>
</reference>
<evidence type="ECO:0000256" key="2">
    <source>
        <dbReference type="ARBA" id="ARBA00022670"/>
    </source>
</evidence>
<keyword evidence="2 8" id="KW-0645">Protease</keyword>
<evidence type="ECO:0000256" key="6">
    <source>
        <dbReference type="ARBA" id="ARBA00023125"/>
    </source>
</evidence>
<keyword evidence="3" id="KW-0227">DNA damage</keyword>
<evidence type="ECO:0000256" key="8">
    <source>
        <dbReference type="RuleBase" id="RU364100"/>
    </source>
</evidence>
<dbReference type="Pfam" id="PF02586">
    <property type="entry name" value="SRAP"/>
    <property type="match status" value="1"/>
</dbReference>
<evidence type="ECO:0000256" key="7">
    <source>
        <dbReference type="ARBA" id="ARBA00023239"/>
    </source>
</evidence>
<evidence type="ECO:0000256" key="5">
    <source>
        <dbReference type="ARBA" id="ARBA00023124"/>
    </source>
</evidence>
<organism evidence="9 10">
    <name type="scientific">Viridibacterium curvum</name>
    <dbReference type="NCBI Taxonomy" id="1101404"/>
    <lineage>
        <taxon>Bacteria</taxon>
        <taxon>Pseudomonadati</taxon>
        <taxon>Pseudomonadota</taxon>
        <taxon>Betaproteobacteria</taxon>
        <taxon>Rhodocyclales</taxon>
        <taxon>Rhodocyclaceae</taxon>
        <taxon>Viridibacterium</taxon>
    </lineage>
</organism>
<accession>A0ABP9R755</accession>
<evidence type="ECO:0000256" key="4">
    <source>
        <dbReference type="ARBA" id="ARBA00022801"/>
    </source>
</evidence>
<comment type="caution">
    <text evidence="9">The sequence shown here is derived from an EMBL/GenBank/DDBJ whole genome shotgun (WGS) entry which is preliminary data.</text>
</comment>
<dbReference type="RefSeq" id="WP_345534713.1">
    <property type="nucleotide sequence ID" value="NZ_BAABLD010000017.1"/>
</dbReference>
<dbReference type="InterPro" id="IPR003738">
    <property type="entry name" value="SRAP"/>
</dbReference>
<dbReference type="SUPFAM" id="SSF143081">
    <property type="entry name" value="BB1717-like"/>
    <property type="match status" value="1"/>
</dbReference>
<keyword evidence="4 8" id="KW-0378">Hydrolase</keyword>
<comment type="similarity">
    <text evidence="1 8">Belongs to the SOS response-associated peptidase family.</text>
</comment>
<dbReference type="EC" id="3.4.-.-" evidence="8"/>
<keyword evidence="6" id="KW-0238">DNA-binding</keyword>
<evidence type="ECO:0000256" key="3">
    <source>
        <dbReference type="ARBA" id="ARBA00022763"/>
    </source>
</evidence>